<dbReference type="EMBL" id="CAJVPU010012540">
    <property type="protein sequence ID" value="CAG8624378.1"/>
    <property type="molecule type" value="Genomic_DNA"/>
</dbReference>
<reference evidence="1" key="1">
    <citation type="submission" date="2021-06" db="EMBL/GenBank/DDBJ databases">
        <authorList>
            <person name="Kallberg Y."/>
            <person name="Tangrot J."/>
            <person name="Rosling A."/>
        </authorList>
    </citation>
    <scope>NUCLEOTIDE SEQUENCE</scope>
    <source>
        <strain evidence="1">IL203A</strain>
    </source>
</reference>
<evidence type="ECO:0000313" key="2">
    <source>
        <dbReference type="Proteomes" id="UP000789702"/>
    </source>
</evidence>
<gene>
    <name evidence="1" type="ORF">DHETER_LOCUS8144</name>
</gene>
<comment type="caution">
    <text evidence="1">The sequence shown here is derived from an EMBL/GenBank/DDBJ whole genome shotgun (WGS) entry which is preliminary data.</text>
</comment>
<accession>A0ACA9N0V4</accession>
<proteinExistence type="predicted"/>
<evidence type="ECO:0000313" key="1">
    <source>
        <dbReference type="EMBL" id="CAG8624378.1"/>
    </source>
</evidence>
<dbReference type="Proteomes" id="UP000789702">
    <property type="component" value="Unassembled WGS sequence"/>
</dbReference>
<name>A0ACA9N0V4_9GLOM</name>
<organism evidence="1 2">
    <name type="scientific">Dentiscutata heterogama</name>
    <dbReference type="NCBI Taxonomy" id="1316150"/>
    <lineage>
        <taxon>Eukaryota</taxon>
        <taxon>Fungi</taxon>
        <taxon>Fungi incertae sedis</taxon>
        <taxon>Mucoromycota</taxon>
        <taxon>Glomeromycotina</taxon>
        <taxon>Glomeromycetes</taxon>
        <taxon>Diversisporales</taxon>
        <taxon>Gigasporaceae</taxon>
        <taxon>Dentiscutata</taxon>
    </lineage>
</organism>
<protein>
    <submittedName>
        <fullName evidence="1">10097_t:CDS:1</fullName>
    </submittedName>
</protein>
<keyword evidence="2" id="KW-1185">Reference proteome</keyword>
<feature type="non-terminal residue" evidence="1">
    <location>
        <position position="1"/>
    </location>
</feature>
<sequence length="588" mass="68786">ELLEIYKKPDQKDTINLKKKELKEIKNTLVGDWRCKYIVQILSDMMSDGKLHNVNKMIKTLKTLLKNLLEKLSVGDEKKVKKIVNEEAENIEVEADENGSNEIKVKKIVSEEAENIEVEADENGSNEIKVKKIVNEEAENIEVVVDKSKSDKNKGDKSLEEILMPIILLKIKAEKDNDVSDTGGNNIWHKIVQFSFKPKVENKVNVSIINKMVEILFKLIRGAENNEKEVRLYIKNLESISEFIDNLPNSENKVKSIKKLLHNLHNSSEDLNIVANILGVLSGITNKTKSDDKKINIISSIPDMLTKIVMKKIIYKEGMEKNENMEANLEKVSEKDLEVVSSIIEIFSKVISNNYNAIITKKIKEPETLFEIIRRAYDDIDSAKNFTDEKDVKRIVLEIIELMIKSMIKNDTYTEYKASQDKMNKLNVIDAKIRAILSEVKEDKNLDHHLNELDYLKTQLTCIKDDAIMDKYFKDKIDILQKIHSKKINWFKKFLLYFLTIMFLPTLFLTGLISLKNEDKEYAEFKYYFKDYKEKEPYEYNKIKWRLLWFRLRNEYRVQLNRIEMNKKEKEIIKRLLFGLSMDSSNFV</sequence>